<feature type="transmembrane region" description="Helical" evidence="1">
    <location>
        <begin position="153"/>
        <end position="173"/>
    </location>
</feature>
<dbReference type="SUPFAM" id="SSF52540">
    <property type="entry name" value="P-loop containing nucleoside triphosphate hydrolases"/>
    <property type="match status" value="1"/>
</dbReference>
<dbReference type="AlphaFoldDB" id="A0A1Y4T1M7"/>
<name>A0A1Y4T1M7_9FIRM</name>
<comment type="caution">
    <text evidence="3">The sequence shown here is derived from an EMBL/GenBank/DDBJ whole genome shotgun (WGS) entry which is preliminary data.</text>
</comment>
<dbReference type="InterPro" id="IPR045530">
    <property type="entry name" value="DO-GTPase1"/>
</dbReference>
<dbReference type="Proteomes" id="UP000195305">
    <property type="component" value="Unassembled WGS sequence"/>
</dbReference>
<evidence type="ECO:0000259" key="2">
    <source>
        <dbReference type="Pfam" id="PF19975"/>
    </source>
</evidence>
<reference evidence="3 4" key="1">
    <citation type="journal article" date="2018" name="BMC Genomics">
        <title>Whole genome sequencing and function prediction of 133 gut anaerobes isolated from chicken caecum in pure cultures.</title>
        <authorList>
            <person name="Medvecky M."/>
            <person name="Cejkova D."/>
            <person name="Polansky O."/>
            <person name="Karasova D."/>
            <person name="Kubasova T."/>
            <person name="Cizek A."/>
            <person name="Rychlik I."/>
        </authorList>
    </citation>
    <scope>NUCLEOTIDE SEQUENCE [LARGE SCALE GENOMIC DNA]</scope>
    <source>
        <strain evidence="3 4">An13</strain>
    </source>
</reference>
<dbReference type="Gene3D" id="3.40.50.300">
    <property type="entry name" value="P-loop containing nucleotide triphosphate hydrolases"/>
    <property type="match status" value="1"/>
</dbReference>
<keyword evidence="1" id="KW-0812">Transmembrane</keyword>
<keyword evidence="1" id="KW-1133">Transmembrane helix</keyword>
<feature type="transmembrane region" description="Helical" evidence="1">
    <location>
        <begin position="124"/>
        <end position="147"/>
    </location>
</feature>
<protein>
    <recommendedName>
        <fullName evidence="2">Double-GTPase 1 domain-containing protein</fullName>
    </recommendedName>
</protein>
<dbReference type="OrthoDB" id="2990125at2"/>
<keyword evidence="1" id="KW-0472">Membrane</keyword>
<evidence type="ECO:0000313" key="3">
    <source>
        <dbReference type="EMBL" id="OUQ36065.1"/>
    </source>
</evidence>
<evidence type="ECO:0000313" key="4">
    <source>
        <dbReference type="Proteomes" id="UP000195305"/>
    </source>
</evidence>
<organism evidence="3 4">
    <name type="scientific">Massilimicrobiota timonensis</name>
    <dbReference type="NCBI Taxonomy" id="1776392"/>
    <lineage>
        <taxon>Bacteria</taxon>
        <taxon>Bacillati</taxon>
        <taxon>Bacillota</taxon>
        <taxon>Erysipelotrichia</taxon>
        <taxon>Erysipelotrichales</taxon>
        <taxon>Erysipelotrichaceae</taxon>
        <taxon>Massilimicrobiota</taxon>
    </lineage>
</organism>
<proteinExistence type="predicted"/>
<feature type="transmembrane region" description="Helical" evidence="1">
    <location>
        <begin position="5"/>
        <end position="22"/>
    </location>
</feature>
<keyword evidence="4" id="KW-1185">Reference proteome</keyword>
<gene>
    <name evidence="3" type="ORF">B5E75_01980</name>
</gene>
<sequence length="547" mass="62122">MEYIIAIVILYVIIVYVVIPFLEFALPIVSKILLAVGGVLAIYGAFKVAKEYFKNLKQNLDFKNYGYKDEGEPAQKSYFFGPGYQQLYGTIKGGISSSYSEVKDLCYSVYDFFDDLSDSFISKIIAIVLIIPIAIVSAIIALIFTLLCIAIQGGITLLVMALVYIIFMLTYICDRSYRLIKGIHLDCQHCKQQFTLPTYECPNCGERHLKLVPNTYGIFTHKCKCGEKLPCTFFNGRSKLIAHCPHCDESLSSDATKSVIIQLTGGSSSGKTVFLSAFYKEYFKKLNANNQIEYEIPLTSKEKFDELSEYYNGTILPETTSETNATMYELIVKGKNLGTDRKFAVYDIAGEMFRPEISDYEITQQQYKYCNGTILLIDPFSVEVIRNEAEVSGENVNNYSEMEPDEVVNNFINYLLQVGIIKGNRASHLPVAVVICKADAPIVRKKISTAHIKIMYKKYVNGLGEDEKAMTYDQYRNEQIKQFMIEYGMDNALQLLEHQFKNISFFVASAIGHEPDGEEFTPFGVNECFDWIIKSTDNEYYRTIEQI</sequence>
<evidence type="ECO:0000256" key="1">
    <source>
        <dbReference type="SAM" id="Phobius"/>
    </source>
</evidence>
<dbReference type="RefSeq" id="WP_087357121.1">
    <property type="nucleotide sequence ID" value="NZ_NFLJ01000004.1"/>
</dbReference>
<dbReference type="EMBL" id="NFLJ01000004">
    <property type="protein sequence ID" value="OUQ36065.1"/>
    <property type="molecule type" value="Genomic_DNA"/>
</dbReference>
<dbReference type="InterPro" id="IPR027417">
    <property type="entry name" value="P-loop_NTPase"/>
</dbReference>
<feature type="domain" description="Double-GTPase 1" evidence="2">
    <location>
        <begin position="263"/>
        <end position="392"/>
    </location>
</feature>
<feature type="transmembrane region" description="Helical" evidence="1">
    <location>
        <begin position="28"/>
        <end position="46"/>
    </location>
</feature>
<accession>A0A1Y4T1M7</accession>
<dbReference type="Pfam" id="PF19975">
    <property type="entry name" value="DO-GTPase1"/>
    <property type="match status" value="1"/>
</dbReference>